<name>A0A9Q1F3X1_SYNKA</name>
<evidence type="ECO:0000313" key="3">
    <source>
        <dbReference type="Proteomes" id="UP001152622"/>
    </source>
</evidence>
<reference evidence="2" key="1">
    <citation type="journal article" date="2023" name="Science">
        <title>Genome structures resolve the early diversification of teleost fishes.</title>
        <authorList>
            <person name="Parey E."/>
            <person name="Louis A."/>
            <person name="Montfort J."/>
            <person name="Bouchez O."/>
            <person name="Roques C."/>
            <person name="Iampietro C."/>
            <person name="Lluch J."/>
            <person name="Castinel A."/>
            <person name="Donnadieu C."/>
            <person name="Desvignes T."/>
            <person name="Floi Bucao C."/>
            <person name="Jouanno E."/>
            <person name="Wen M."/>
            <person name="Mejri S."/>
            <person name="Dirks R."/>
            <person name="Jansen H."/>
            <person name="Henkel C."/>
            <person name="Chen W.J."/>
            <person name="Zahm M."/>
            <person name="Cabau C."/>
            <person name="Klopp C."/>
            <person name="Thompson A.W."/>
            <person name="Robinson-Rechavi M."/>
            <person name="Braasch I."/>
            <person name="Lecointre G."/>
            <person name="Bobe J."/>
            <person name="Postlethwait J.H."/>
            <person name="Berthelot C."/>
            <person name="Roest Crollius H."/>
            <person name="Guiguen Y."/>
        </authorList>
    </citation>
    <scope>NUCLEOTIDE SEQUENCE</scope>
    <source>
        <strain evidence="2">WJC10195</strain>
    </source>
</reference>
<evidence type="ECO:0000313" key="2">
    <source>
        <dbReference type="EMBL" id="KAJ8350426.1"/>
    </source>
</evidence>
<feature type="compositionally biased region" description="Basic and acidic residues" evidence="1">
    <location>
        <begin position="126"/>
        <end position="143"/>
    </location>
</feature>
<feature type="region of interest" description="Disordered" evidence="1">
    <location>
        <begin position="28"/>
        <end position="143"/>
    </location>
</feature>
<gene>
    <name evidence="2" type="ORF">SKAU_G00255560</name>
</gene>
<protein>
    <recommendedName>
        <fullName evidence="4">Rho guanine nucleotide exchange factor 7</fullName>
    </recommendedName>
</protein>
<evidence type="ECO:0000256" key="1">
    <source>
        <dbReference type="SAM" id="MobiDB-lite"/>
    </source>
</evidence>
<organism evidence="2 3">
    <name type="scientific">Synaphobranchus kaupii</name>
    <name type="common">Kaup's arrowtooth eel</name>
    <dbReference type="NCBI Taxonomy" id="118154"/>
    <lineage>
        <taxon>Eukaryota</taxon>
        <taxon>Metazoa</taxon>
        <taxon>Chordata</taxon>
        <taxon>Craniata</taxon>
        <taxon>Vertebrata</taxon>
        <taxon>Euteleostomi</taxon>
        <taxon>Actinopterygii</taxon>
        <taxon>Neopterygii</taxon>
        <taxon>Teleostei</taxon>
        <taxon>Anguilliformes</taxon>
        <taxon>Synaphobranchidae</taxon>
        <taxon>Synaphobranchus</taxon>
    </lineage>
</organism>
<dbReference type="AlphaFoldDB" id="A0A9Q1F3X1"/>
<proteinExistence type="predicted"/>
<dbReference type="EMBL" id="JAINUF010000009">
    <property type="protein sequence ID" value="KAJ8350426.1"/>
    <property type="molecule type" value="Genomic_DNA"/>
</dbReference>
<accession>A0A9Q1F3X1</accession>
<sequence length="160" mass="17935">MIERIQVACHNQQDLQDWVDHLHRQTKRTSLATPVAKPQSVPVTRSPHTPSPRPGIRRAGVQRWPLRTHTPPHLSSHGTPHSTMMWGPLEPPKNPEAMEPKLPAACTTPEAFGRTLLQRGPQQKPQKHEKAAPKAQAREEALRGGVCPEEKYVALTFLDQ</sequence>
<dbReference type="Proteomes" id="UP001152622">
    <property type="component" value="Chromosome 9"/>
</dbReference>
<keyword evidence="3" id="KW-1185">Reference proteome</keyword>
<evidence type="ECO:0008006" key="4">
    <source>
        <dbReference type="Google" id="ProtNLM"/>
    </source>
</evidence>
<comment type="caution">
    <text evidence="2">The sequence shown here is derived from an EMBL/GenBank/DDBJ whole genome shotgun (WGS) entry which is preliminary data.</text>
</comment>